<accession>A0A919IGA0</accession>
<comment type="caution">
    <text evidence="3">The sequence shown here is derived from an EMBL/GenBank/DDBJ whole genome shotgun (WGS) entry which is preliminary data.</text>
</comment>
<feature type="region of interest" description="Disordered" evidence="1">
    <location>
        <begin position="247"/>
        <end position="300"/>
    </location>
</feature>
<reference evidence="3" key="1">
    <citation type="submission" date="2021-01" db="EMBL/GenBank/DDBJ databases">
        <title>Whole genome shotgun sequence of Actinoplanes cyaneus NBRC 14990.</title>
        <authorList>
            <person name="Komaki H."/>
            <person name="Tamura T."/>
        </authorList>
    </citation>
    <scope>NUCLEOTIDE SEQUENCE</scope>
    <source>
        <strain evidence="3">NBRC 14990</strain>
    </source>
</reference>
<dbReference type="Proteomes" id="UP000619479">
    <property type="component" value="Unassembled WGS sequence"/>
</dbReference>
<dbReference type="InterPro" id="IPR046096">
    <property type="entry name" value="DUF6114"/>
</dbReference>
<keyword evidence="2" id="KW-0472">Membrane</keyword>
<dbReference type="EMBL" id="BOMH01000019">
    <property type="protein sequence ID" value="GID64983.1"/>
    <property type="molecule type" value="Genomic_DNA"/>
</dbReference>
<keyword evidence="2" id="KW-0812">Transmembrane</keyword>
<feature type="region of interest" description="Disordered" evidence="1">
    <location>
        <begin position="332"/>
        <end position="402"/>
    </location>
</feature>
<feature type="transmembrane region" description="Helical" evidence="2">
    <location>
        <begin position="19"/>
        <end position="36"/>
    </location>
</feature>
<keyword evidence="2" id="KW-1133">Transmembrane helix</keyword>
<gene>
    <name evidence="3" type="ORF">Acy02nite_28640</name>
</gene>
<keyword evidence="4" id="KW-1185">Reference proteome</keyword>
<feature type="compositionally biased region" description="Low complexity" evidence="1">
    <location>
        <begin position="250"/>
        <end position="273"/>
    </location>
</feature>
<feature type="compositionally biased region" description="Low complexity" evidence="1">
    <location>
        <begin position="187"/>
        <end position="198"/>
    </location>
</feature>
<organism evidence="3 4">
    <name type="scientific">Actinoplanes cyaneus</name>
    <dbReference type="NCBI Taxonomy" id="52696"/>
    <lineage>
        <taxon>Bacteria</taxon>
        <taxon>Bacillati</taxon>
        <taxon>Actinomycetota</taxon>
        <taxon>Actinomycetes</taxon>
        <taxon>Micromonosporales</taxon>
        <taxon>Micromonosporaceae</taxon>
        <taxon>Actinoplanes</taxon>
    </lineage>
</organism>
<feature type="compositionally biased region" description="Low complexity" evidence="1">
    <location>
        <begin position="344"/>
        <end position="398"/>
    </location>
</feature>
<dbReference type="RefSeq" id="WP_203740707.1">
    <property type="nucleotide sequence ID" value="NZ_BAAAUC010000065.1"/>
</dbReference>
<sequence length="553" mass="56383">MATDDFWSKFRRWRRARPFWGGLFLVLSGLELFWSSNMDLANIEIHIGPQGFLSYVLPVLMLISGVLAWFSPAQRMFYGIIGLLAALYSFIGLNLGGWFIGMILGIVGGALTIAWTQQAPPPGNKLQGPAEFSGPPQFAGPQGGHPEDAPGETTQQIQVAGHDDRPHQPVPAVSDPSILPGFEEPRSAAPAPADPAEGPHGDLPGPRRGLNRKALALILVPAFVGGTFLVGSRLPASADDECPAGLPSISAPATSKSAGAPSSAAAKASSSAKTGDKTDGKAATTAPAAKDDDKDGATTAASASASASAAAAAEEESGGLLDGVQDVVDGLGNLLGIGDDEESSTPSASPSASATGSAAAEPTTTTTATAPAAGASATAPSAGVTPSRTTASSAPASSDDIIPCLGARQQGKIADDGGIPRSAIKPGVMKVSSLTMINSTYEGVADVPTAKGVIKSLQFNMQEAINEPFSLTIAEPGGGTTTIKSAKLTTTGTVRFYTPKFTGNLFGVIPVTFTPEQPPPLTLPILWFTNVTIDLAFVSCDKLTAAPIQITES</sequence>
<evidence type="ECO:0000313" key="3">
    <source>
        <dbReference type="EMBL" id="GID64983.1"/>
    </source>
</evidence>
<dbReference type="AlphaFoldDB" id="A0A919IGA0"/>
<evidence type="ECO:0000256" key="2">
    <source>
        <dbReference type="SAM" id="Phobius"/>
    </source>
</evidence>
<protein>
    <submittedName>
        <fullName evidence="3">Uncharacterized protein</fullName>
    </submittedName>
</protein>
<feature type="region of interest" description="Disordered" evidence="1">
    <location>
        <begin position="121"/>
        <end position="208"/>
    </location>
</feature>
<evidence type="ECO:0000313" key="4">
    <source>
        <dbReference type="Proteomes" id="UP000619479"/>
    </source>
</evidence>
<evidence type="ECO:0000256" key="1">
    <source>
        <dbReference type="SAM" id="MobiDB-lite"/>
    </source>
</evidence>
<name>A0A919IGA0_9ACTN</name>
<dbReference type="Pfam" id="PF19609">
    <property type="entry name" value="DUF6114"/>
    <property type="match status" value="1"/>
</dbReference>
<proteinExistence type="predicted"/>
<feature type="transmembrane region" description="Helical" evidence="2">
    <location>
        <begin position="77"/>
        <end position="93"/>
    </location>
</feature>
<feature type="transmembrane region" description="Helical" evidence="2">
    <location>
        <begin position="52"/>
        <end position="70"/>
    </location>
</feature>